<dbReference type="EMBL" id="CAJNJA010046721">
    <property type="protein sequence ID" value="CAE7819176.1"/>
    <property type="molecule type" value="Genomic_DNA"/>
</dbReference>
<dbReference type="OrthoDB" id="443130at2759"/>
<name>A0A812ZC68_9DINO</name>
<organism evidence="2 3">
    <name type="scientific">Symbiodinium necroappetens</name>
    <dbReference type="NCBI Taxonomy" id="1628268"/>
    <lineage>
        <taxon>Eukaryota</taxon>
        <taxon>Sar</taxon>
        <taxon>Alveolata</taxon>
        <taxon>Dinophyceae</taxon>
        <taxon>Suessiales</taxon>
        <taxon>Symbiodiniaceae</taxon>
        <taxon>Symbiodinium</taxon>
    </lineage>
</organism>
<feature type="compositionally biased region" description="Basic and acidic residues" evidence="1">
    <location>
        <begin position="213"/>
        <end position="230"/>
    </location>
</feature>
<sequence length="236" mass="25705">MPLPPVSVALASMEADELAEPMKPASAVDPECAAEADAKEHALCGVAGETMPEAGGEASGNDSPHAAVSDAPGAPEEAEAEEAEAEEATGKRQRKQGLRARVLAELKSTSSCDMKARLESQLAEQDALISGFRDVEAAKQKLVEEALAEVERLSQVVKEAAEREEQVLAQAKELRKRKKEAAKESFERQKEVSHHEDLLVILGFEVERRRKLKEAEASMESEKDAKRQKIQELLQL</sequence>
<evidence type="ECO:0000313" key="3">
    <source>
        <dbReference type="Proteomes" id="UP000601435"/>
    </source>
</evidence>
<feature type="non-terminal residue" evidence="2">
    <location>
        <position position="236"/>
    </location>
</feature>
<dbReference type="AlphaFoldDB" id="A0A812ZC68"/>
<dbReference type="Proteomes" id="UP000601435">
    <property type="component" value="Unassembled WGS sequence"/>
</dbReference>
<gene>
    <name evidence="2" type="ORF">SNEC2469_LOCUS24351</name>
</gene>
<evidence type="ECO:0000313" key="2">
    <source>
        <dbReference type="EMBL" id="CAE7819176.1"/>
    </source>
</evidence>
<keyword evidence="3" id="KW-1185">Reference proteome</keyword>
<accession>A0A812ZC68</accession>
<feature type="region of interest" description="Disordered" evidence="1">
    <location>
        <begin position="213"/>
        <end position="236"/>
    </location>
</feature>
<proteinExistence type="predicted"/>
<comment type="caution">
    <text evidence="2">The sequence shown here is derived from an EMBL/GenBank/DDBJ whole genome shotgun (WGS) entry which is preliminary data.</text>
</comment>
<reference evidence="2" key="1">
    <citation type="submission" date="2021-02" db="EMBL/GenBank/DDBJ databases">
        <authorList>
            <person name="Dougan E. K."/>
            <person name="Rhodes N."/>
            <person name="Thang M."/>
            <person name="Chan C."/>
        </authorList>
    </citation>
    <scope>NUCLEOTIDE SEQUENCE</scope>
</reference>
<evidence type="ECO:0000256" key="1">
    <source>
        <dbReference type="SAM" id="MobiDB-lite"/>
    </source>
</evidence>
<protein>
    <submittedName>
        <fullName evidence="2">Uncharacterized protein</fullName>
    </submittedName>
</protein>
<feature type="compositionally biased region" description="Acidic residues" evidence="1">
    <location>
        <begin position="76"/>
        <end position="87"/>
    </location>
</feature>
<feature type="region of interest" description="Disordered" evidence="1">
    <location>
        <begin position="46"/>
        <end position="98"/>
    </location>
</feature>